<feature type="transmembrane region" description="Helical" evidence="2">
    <location>
        <begin position="96"/>
        <end position="114"/>
    </location>
</feature>
<dbReference type="Gene3D" id="3.10.450.240">
    <property type="match status" value="1"/>
</dbReference>
<dbReference type="PANTHER" id="PTHR41542:SF1">
    <property type="entry name" value="BLL5807 PROTEIN"/>
    <property type="match status" value="1"/>
</dbReference>
<dbReference type="SUPFAM" id="SSF54427">
    <property type="entry name" value="NTF2-like"/>
    <property type="match status" value="1"/>
</dbReference>
<feature type="domain" description="Tim44-like" evidence="3">
    <location>
        <begin position="158"/>
        <end position="289"/>
    </location>
</feature>
<evidence type="ECO:0000256" key="1">
    <source>
        <dbReference type="SAM" id="MobiDB-lite"/>
    </source>
</evidence>
<dbReference type="SMART" id="SM00978">
    <property type="entry name" value="Tim44"/>
    <property type="match status" value="1"/>
</dbReference>
<dbReference type="OrthoDB" id="5297955at2"/>
<evidence type="ECO:0000313" key="5">
    <source>
        <dbReference type="Proteomes" id="UP000317550"/>
    </source>
</evidence>
<keyword evidence="2" id="KW-1133">Transmembrane helix</keyword>
<organism evidence="4 5">
    <name type="scientific">Chitinimonas arctica</name>
    <dbReference type="NCBI Taxonomy" id="2594795"/>
    <lineage>
        <taxon>Bacteria</taxon>
        <taxon>Pseudomonadati</taxon>
        <taxon>Pseudomonadota</taxon>
        <taxon>Betaproteobacteria</taxon>
        <taxon>Neisseriales</taxon>
        <taxon>Chitinibacteraceae</taxon>
        <taxon>Chitinimonas</taxon>
    </lineage>
</organism>
<proteinExistence type="predicted"/>
<dbReference type="InterPro" id="IPR007379">
    <property type="entry name" value="Tim44-like_dom"/>
</dbReference>
<accession>A0A516SDC4</accession>
<dbReference type="AlphaFoldDB" id="A0A516SDC4"/>
<dbReference type="KEGG" id="cari:FNU76_06575"/>
<dbReference type="Proteomes" id="UP000317550">
    <property type="component" value="Chromosome"/>
</dbReference>
<sequence length="290" mass="30836">MKRFFTTLFALFVSVAILAPEAEAKRFGGGRSSGMQRNVTPQRDAAPQRKADQPVQAAPAPAPKRSWMGPLAGLAAGLGLAALFSHLGIGAGMGNFIMLALLAGVAFLAIRWFMNRNKPAMQGAQGMQYAGAPGAGQAGNSPISFEKSPAGSTPFKPVSAASGGASVYPAGFDVEAFLRVGKVNYVRLQAAYDKADLDDISEFTTPEMFAEVKLEINERKGASNHTDVVNVDAELLEYVQEGHRDIASVRFHGLVRETADGSAMPFDEIWHLTKANKGRAGWVVAGIQQN</sequence>
<feature type="region of interest" description="Disordered" evidence="1">
    <location>
        <begin position="131"/>
        <end position="150"/>
    </location>
</feature>
<gene>
    <name evidence="4" type="ORF">FNU76_06575</name>
</gene>
<dbReference type="InterPro" id="IPR032710">
    <property type="entry name" value="NTF2-like_dom_sf"/>
</dbReference>
<dbReference type="EMBL" id="CP041730">
    <property type="protein sequence ID" value="QDQ26038.1"/>
    <property type="molecule type" value="Genomic_DNA"/>
</dbReference>
<keyword evidence="5" id="KW-1185">Reference proteome</keyword>
<protein>
    <submittedName>
        <fullName evidence="4">Tim44 domain-containing protein</fullName>
    </submittedName>
</protein>
<keyword evidence="2" id="KW-0812">Transmembrane</keyword>
<evidence type="ECO:0000256" key="2">
    <source>
        <dbReference type="SAM" id="Phobius"/>
    </source>
</evidence>
<evidence type="ECO:0000313" key="4">
    <source>
        <dbReference type="EMBL" id="QDQ26038.1"/>
    </source>
</evidence>
<keyword evidence="2" id="KW-0472">Membrane</keyword>
<feature type="transmembrane region" description="Helical" evidence="2">
    <location>
        <begin position="67"/>
        <end position="89"/>
    </location>
</feature>
<name>A0A516SDC4_9NEIS</name>
<reference evidence="5" key="1">
    <citation type="submission" date="2019-07" db="EMBL/GenBank/DDBJ databases">
        <title>Chitinimonas sp. nov., isolated from Ny-Alesund, arctica soil.</title>
        <authorList>
            <person name="Xu Q."/>
            <person name="Peng F."/>
        </authorList>
    </citation>
    <scope>NUCLEOTIDE SEQUENCE [LARGE SCALE GENOMIC DNA]</scope>
    <source>
        <strain evidence="5">R3-44</strain>
    </source>
</reference>
<dbReference type="PANTHER" id="PTHR41542">
    <property type="entry name" value="BLL5807 PROTEIN"/>
    <property type="match status" value="1"/>
</dbReference>
<evidence type="ECO:0000259" key="3">
    <source>
        <dbReference type="SMART" id="SM00978"/>
    </source>
</evidence>
<dbReference type="Pfam" id="PF04280">
    <property type="entry name" value="Tim44"/>
    <property type="match status" value="1"/>
</dbReference>
<dbReference type="RefSeq" id="WP_144277437.1">
    <property type="nucleotide sequence ID" value="NZ_CP041730.1"/>
</dbReference>
<feature type="region of interest" description="Disordered" evidence="1">
    <location>
        <begin position="27"/>
        <end position="64"/>
    </location>
</feature>